<evidence type="ECO:0000313" key="1">
    <source>
        <dbReference type="EMBL" id="KAK3801727.1"/>
    </source>
</evidence>
<dbReference type="Proteomes" id="UP001283361">
    <property type="component" value="Unassembled WGS sequence"/>
</dbReference>
<keyword evidence="2" id="KW-1185">Reference proteome</keyword>
<sequence length="123" mass="14549">MFFYLSRFLELSLTRNVLVAGQTEAARGCRRSLLYIVTLYTDDDWNKQIKDVGLLYNGSEYRTHNMCFTIYTLERVDFLIENNIDCVHLDKWDEVLFRHNIVDYDRILHSSRLAGAGLYDELK</sequence>
<evidence type="ECO:0000313" key="2">
    <source>
        <dbReference type="Proteomes" id="UP001283361"/>
    </source>
</evidence>
<comment type="caution">
    <text evidence="1">The sequence shown here is derived from an EMBL/GenBank/DDBJ whole genome shotgun (WGS) entry which is preliminary data.</text>
</comment>
<organism evidence="1 2">
    <name type="scientific">Elysia crispata</name>
    <name type="common">lettuce slug</name>
    <dbReference type="NCBI Taxonomy" id="231223"/>
    <lineage>
        <taxon>Eukaryota</taxon>
        <taxon>Metazoa</taxon>
        <taxon>Spiralia</taxon>
        <taxon>Lophotrochozoa</taxon>
        <taxon>Mollusca</taxon>
        <taxon>Gastropoda</taxon>
        <taxon>Heterobranchia</taxon>
        <taxon>Euthyneura</taxon>
        <taxon>Panpulmonata</taxon>
        <taxon>Sacoglossa</taxon>
        <taxon>Placobranchoidea</taxon>
        <taxon>Plakobranchidae</taxon>
        <taxon>Elysia</taxon>
    </lineage>
</organism>
<reference evidence="1" key="1">
    <citation type="journal article" date="2023" name="G3 (Bethesda)">
        <title>A reference genome for the long-term kleptoplast-retaining sea slug Elysia crispata morphotype clarki.</title>
        <authorList>
            <person name="Eastman K.E."/>
            <person name="Pendleton A.L."/>
            <person name="Shaikh M.A."/>
            <person name="Suttiyut T."/>
            <person name="Ogas R."/>
            <person name="Tomko P."/>
            <person name="Gavelis G."/>
            <person name="Widhalm J.R."/>
            <person name="Wisecaver J.H."/>
        </authorList>
    </citation>
    <scope>NUCLEOTIDE SEQUENCE</scope>
    <source>
        <strain evidence="1">ECLA1</strain>
    </source>
</reference>
<name>A0AAE1B8W8_9GAST</name>
<protein>
    <submittedName>
        <fullName evidence="1">Uncharacterized protein</fullName>
    </submittedName>
</protein>
<proteinExistence type="predicted"/>
<accession>A0AAE1B8W8</accession>
<gene>
    <name evidence="1" type="ORF">RRG08_033911</name>
</gene>
<dbReference type="EMBL" id="JAWDGP010000286">
    <property type="protein sequence ID" value="KAK3801727.1"/>
    <property type="molecule type" value="Genomic_DNA"/>
</dbReference>
<dbReference type="AlphaFoldDB" id="A0AAE1B8W8"/>